<dbReference type="RefSeq" id="WP_052537779.1">
    <property type="nucleotide sequence ID" value="NZ_CSUW01000002.1"/>
</dbReference>
<dbReference type="PANTHER" id="PTHR40036">
    <property type="entry name" value="MACROCIN O-METHYLTRANSFERASE"/>
    <property type="match status" value="1"/>
</dbReference>
<feature type="domain" description="Glycosyltransferase 2-like" evidence="1">
    <location>
        <begin position="8"/>
        <end position="113"/>
    </location>
</feature>
<name>A0AB33T166_9MYCO</name>
<dbReference type="Pfam" id="PF05711">
    <property type="entry name" value="TylF"/>
    <property type="match status" value="1"/>
</dbReference>
<evidence type="ECO:0000313" key="3">
    <source>
        <dbReference type="Proteomes" id="UP000038487"/>
    </source>
</evidence>
<gene>
    <name evidence="2" type="ORF">ERS075527_01161</name>
</gene>
<protein>
    <submittedName>
        <fullName evidence="2">Bacteriophage protein</fullName>
    </submittedName>
</protein>
<dbReference type="InterPro" id="IPR029063">
    <property type="entry name" value="SAM-dependent_MTases_sf"/>
</dbReference>
<evidence type="ECO:0000313" key="2">
    <source>
        <dbReference type="EMBL" id="CPT12140.1"/>
    </source>
</evidence>
<dbReference type="PANTHER" id="PTHR40036:SF1">
    <property type="entry name" value="MACROCIN O-METHYLTRANSFERASE"/>
    <property type="match status" value="1"/>
</dbReference>
<dbReference type="AlphaFoldDB" id="A0AB33T166"/>
<accession>A0AB33T166</accession>
<organism evidence="2 3">
    <name type="scientific">Mycobacteroides abscessus</name>
    <dbReference type="NCBI Taxonomy" id="36809"/>
    <lineage>
        <taxon>Bacteria</taxon>
        <taxon>Bacillati</taxon>
        <taxon>Actinomycetota</taxon>
        <taxon>Actinomycetes</taxon>
        <taxon>Mycobacteriales</taxon>
        <taxon>Mycobacteriaceae</taxon>
        <taxon>Mycobacteroides</taxon>
    </lineage>
</organism>
<evidence type="ECO:0000259" key="1">
    <source>
        <dbReference type="Pfam" id="PF00535"/>
    </source>
</evidence>
<comment type="caution">
    <text evidence="2">The sequence shown here is derived from an EMBL/GenBank/DDBJ whole genome shotgun (WGS) entry which is preliminary data.</text>
</comment>
<reference evidence="2 3" key="1">
    <citation type="submission" date="2015-03" db="EMBL/GenBank/DDBJ databases">
        <authorList>
            <consortium name="Pathogen Informatics"/>
            <person name="Murphy D."/>
        </authorList>
    </citation>
    <scope>NUCLEOTIDE SEQUENCE [LARGE SCALE GENOMIC DNA]</scope>
    <source>
        <strain evidence="2 3">PAP036</strain>
    </source>
</reference>
<dbReference type="EMBL" id="CSUW01000002">
    <property type="protein sequence ID" value="CPT12140.1"/>
    <property type="molecule type" value="Genomic_DNA"/>
</dbReference>
<sequence>MTGRRLGVAITTHNRRDVLLNALTHWIEHTPADVPIVVVDDGSDEPLCLEGWRGIPLHRVPSVSVVRHPQPMGIAVAKNRCIAELMDLGCDHLFLADDDVWPTVDEWWQPYVESPEPHLSFQWPSGGRHRVTYQDEQHFAIGFPRGVLLYAERRVIDAVGGMDIGYGAHGGEHVDWSQRIHDAGLTRWPFADVRGSHNVIYSRDKAEGNRTGSSRFELPERARMCEANGNRWGHKHPTWPYFPYREGEGVQDYQLGPYFPPAEHYSLLRHVVGLRPSGVALEFGVGKGESTRIIAEHMPVIGFDSFTGLPEDWREGFPKGSFAHKPPAINNTRLVIGRYADTLPGFTFPECGLVHIDCDLYSSTATALEHLQLRPGTYVVFDEWHSYDGCEDHEMKAWQEYADRTGINWCVVGHSHEAWAIRIT</sequence>
<dbReference type="InterPro" id="IPR008884">
    <property type="entry name" value="TylF_MeTrfase"/>
</dbReference>
<dbReference type="Gene3D" id="3.40.50.150">
    <property type="entry name" value="Vaccinia Virus protein VP39"/>
    <property type="match status" value="1"/>
</dbReference>
<dbReference type="Proteomes" id="UP000038487">
    <property type="component" value="Unassembled WGS sequence"/>
</dbReference>
<dbReference type="SUPFAM" id="SSF53335">
    <property type="entry name" value="S-adenosyl-L-methionine-dependent methyltransferases"/>
    <property type="match status" value="1"/>
</dbReference>
<dbReference type="Gene3D" id="3.90.550.10">
    <property type="entry name" value="Spore Coat Polysaccharide Biosynthesis Protein SpsA, Chain A"/>
    <property type="match status" value="1"/>
</dbReference>
<dbReference type="Pfam" id="PF00535">
    <property type="entry name" value="Glycos_transf_2"/>
    <property type="match status" value="1"/>
</dbReference>
<dbReference type="InterPro" id="IPR001173">
    <property type="entry name" value="Glyco_trans_2-like"/>
</dbReference>
<dbReference type="InterPro" id="IPR029044">
    <property type="entry name" value="Nucleotide-diphossugar_trans"/>
</dbReference>
<proteinExistence type="predicted"/>
<dbReference type="SUPFAM" id="SSF53448">
    <property type="entry name" value="Nucleotide-diphospho-sugar transferases"/>
    <property type="match status" value="1"/>
</dbReference>